<evidence type="ECO:0000313" key="2">
    <source>
        <dbReference type="EMBL" id="EDS28223.1"/>
    </source>
</evidence>
<feature type="compositionally biased region" description="Low complexity" evidence="1">
    <location>
        <begin position="283"/>
        <end position="292"/>
    </location>
</feature>
<sequence length="500" mass="55947">MDAEQFKIFMKYQEKAQAELIASLQKMVVKQSTTPAAGSSAGPALPLPPPLELAGDMEANFEFFKQNWKNYASAAGMDGWPDTMKKQKTSILLSVIGSAARQKYFNFELTVAETDDPELALAAIKEKVVRKRNKFVDWINFFFLSQDSDESIDDYLMKLKVLSKSCQFGALEKEMLRFKIVTSNKWPNLRTRMLGMQDLKEDAAVDMCRAEELVVTYGQVVGRTCEEVKKIRKKKECKCNHCGRKNHFERVCKSDRRIRSKSTRNVHKVRDSLEDHSEESDSNESSSGSEASAVIGKIENSPELGGHVTAELDFYVDGKWQTSRCNLDTGANTSLVGYTWVTTMTGCARPKLLPSDCRLKNFSGAEIPVLGAIVVPCRREGRKYKLLLQVVNGSHIPLLSARVCKILKLVQFCDTVSESSSLSEEPVLEINRVRAFRRGGRSGETGEDHQQLIQDLPLHSKSTPFRFVSQSLEENRLVPNAVPCSAPAESTLGPSNDIKR</sequence>
<dbReference type="VEuPathDB" id="VectorBase:CPIJ018330"/>
<dbReference type="OrthoDB" id="7758501at2759"/>
<gene>
    <name evidence="3" type="primary">6052793</name>
    <name evidence="2" type="ORF">CpipJ_CPIJ018330</name>
</gene>
<dbReference type="CDD" id="cd05481">
    <property type="entry name" value="retropepsin_like_LTR_1"/>
    <property type="match status" value="1"/>
</dbReference>
<dbReference type="HOGENOM" id="CLU_024535_1_0_1"/>
<dbReference type="EMBL" id="DS233115">
    <property type="protein sequence ID" value="EDS28223.1"/>
    <property type="molecule type" value="Genomic_DNA"/>
</dbReference>
<keyword evidence="4" id="KW-1185">Reference proteome</keyword>
<proteinExistence type="predicted"/>
<reference evidence="3" key="2">
    <citation type="submission" date="2021-02" db="UniProtKB">
        <authorList>
            <consortium name="EnsemblMetazoa"/>
        </authorList>
    </citation>
    <scope>IDENTIFICATION</scope>
    <source>
        <strain evidence="3">JHB</strain>
    </source>
</reference>
<dbReference type="Proteomes" id="UP000002320">
    <property type="component" value="Unassembled WGS sequence"/>
</dbReference>
<dbReference type="AlphaFoldDB" id="B0XH75"/>
<dbReference type="InParanoid" id="B0XH75"/>
<accession>B0XH75</accession>
<reference evidence="2" key="1">
    <citation type="submission" date="2007-03" db="EMBL/GenBank/DDBJ databases">
        <title>Annotation of Culex pipiens quinquefasciatus.</title>
        <authorList>
            <consortium name="The Broad Institute Genome Sequencing Platform"/>
            <person name="Atkinson P.W."/>
            <person name="Hemingway J."/>
            <person name="Christensen B.M."/>
            <person name="Higgs S."/>
            <person name="Kodira C."/>
            <person name="Hannick L."/>
            <person name="Megy K."/>
            <person name="O'Leary S."/>
            <person name="Pearson M."/>
            <person name="Haas B.J."/>
            <person name="Mauceli E."/>
            <person name="Wortman J.R."/>
            <person name="Lee N.H."/>
            <person name="Guigo R."/>
            <person name="Stanke M."/>
            <person name="Alvarado L."/>
            <person name="Amedeo P."/>
            <person name="Antoine C.H."/>
            <person name="Arensburger P."/>
            <person name="Bidwell S.L."/>
            <person name="Crawford M."/>
            <person name="Camaro F."/>
            <person name="Devon K."/>
            <person name="Engels R."/>
            <person name="Hammond M."/>
            <person name="Howarth C."/>
            <person name="Koehrsen M."/>
            <person name="Lawson D."/>
            <person name="Montgomery P."/>
            <person name="Nene V."/>
            <person name="Nusbaum C."/>
            <person name="Puiu D."/>
            <person name="Romero-Severson J."/>
            <person name="Severson D.W."/>
            <person name="Shumway M."/>
            <person name="Sisk P."/>
            <person name="Stolte C."/>
            <person name="Zeng Q."/>
            <person name="Eisenstadt E."/>
            <person name="Fraser-Liggett C."/>
            <person name="Strausberg R."/>
            <person name="Galagan J."/>
            <person name="Birren B."/>
            <person name="Collins F.H."/>
        </authorList>
    </citation>
    <scope>NUCLEOTIDE SEQUENCE [LARGE SCALE GENOMIC DNA]</scope>
    <source>
        <strain evidence="2">JHB</strain>
    </source>
</reference>
<feature type="region of interest" description="Disordered" evidence="1">
    <location>
        <begin position="263"/>
        <end position="293"/>
    </location>
</feature>
<evidence type="ECO:0000256" key="1">
    <source>
        <dbReference type="SAM" id="MobiDB-lite"/>
    </source>
</evidence>
<evidence type="ECO:0000313" key="4">
    <source>
        <dbReference type="Proteomes" id="UP000002320"/>
    </source>
</evidence>
<name>B0XH75_CULQU</name>
<dbReference type="EnsemblMetazoa" id="CPIJ018330-RA">
    <property type="protein sequence ID" value="CPIJ018330-PA"/>
    <property type="gene ID" value="CPIJ018330"/>
</dbReference>
<dbReference type="KEGG" id="cqu:CpipJ_CPIJ018330"/>
<organism>
    <name type="scientific">Culex quinquefasciatus</name>
    <name type="common">Southern house mosquito</name>
    <name type="synonym">Culex pungens</name>
    <dbReference type="NCBI Taxonomy" id="7176"/>
    <lineage>
        <taxon>Eukaryota</taxon>
        <taxon>Metazoa</taxon>
        <taxon>Ecdysozoa</taxon>
        <taxon>Arthropoda</taxon>
        <taxon>Hexapoda</taxon>
        <taxon>Insecta</taxon>
        <taxon>Pterygota</taxon>
        <taxon>Neoptera</taxon>
        <taxon>Endopterygota</taxon>
        <taxon>Diptera</taxon>
        <taxon>Nematocera</taxon>
        <taxon>Culicoidea</taxon>
        <taxon>Culicidae</taxon>
        <taxon>Culicinae</taxon>
        <taxon>Culicini</taxon>
        <taxon>Culex</taxon>
        <taxon>Culex</taxon>
    </lineage>
</organism>
<protein>
    <submittedName>
        <fullName evidence="2 3">Tetratricopeptide repeat protein, tpr</fullName>
    </submittedName>
</protein>
<dbReference type="STRING" id="7176.B0XH75"/>
<dbReference type="OMA" id="NIEESGH"/>
<dbReference type="VEuPathDB" id="VectorBase:CQUJHB002704"/>
<dbReference type="PANTHER" id="PTHR33198">
    <property type="entry name" value="ANK_REP_REGION DOMAIN-CONTAINING PROTEIN-RELATED"/>
    <property type="match status" value="1"/>
</dbReference>
<evidence type="ECO:0000313" key="3">
    <source>
        <dbReference type="EnsemblMetazoa" id="CPIJ018330-PA"/>
    </source>
</evidence>